<dbReference type="CDD" id="cd00293">
    <property type="entry name" value="USP-like"/>
    <property type="match status" value="1"/>
</dbReference>
<dbReference type="GO" id="GO:0005737">
    <property type="term" value="C:cytoplasm"/>
    <property type="evidence" value="ECO:0007669"/>
    <property type="project" value="UniProtKB-SubCell"/>
</dbReference>
<dbReference type="PRINTS" id="PR01438">
    <property type="entry name" value="UNVRSLSTRESS"/>
</dbReference>
<dbReference type="Proteomes" id="UP000254069">
    <property type="component" value="Unassembled WGS sequence"/>
</dbReference>
<dbReference type="SUPFAM" id="SSF52402">
    <property type="entry name" value="Adenine nucleotide alpha hydrolases-like"/>
    <property type="match status" value="1"/>
</dbReference>
<dbReference type="RefSeq" id="WP_107005475.1">
    <property type="nucleotide sequence ID" value="NZ_JADZHC010000011.1"/>
</dbReference>
<dbReference type="PANTHER" id="PTHR46268">
    <property type="entry name" value="STRESS RESPONSE PROTEIN NHAX"/>
    <property type="match status" value="1"/>
</dbReference>
<comment type="subcellular location">
    <subcellularLocation>
        <location evidence="2">Cytoplasm</location>
    </subcellularLocation>
</comment>
<gene>
    <name evidence="4" type="ORF">NCTC10738_01111</name>
</gene>
<evidence type="ECO:0000313" key="5">
    <source>
        <dbReference type="Proteomes" id="UP000254069"/>
    </source>
</evidence>
<feature type="domain" description="UspA" evidence="3">
    <location>
        <begin position="4"/>
        <end position="152"/>
    </location>
</feature>
<evidence type="ECO:0000256" key="1">
    <source>
        <dbReference type="ARBA" id="ARBA00008791"/>
    </source>
</evidence>
<organism evidence="4 5">
    <name type="scientific">Shewanella algae</name>
    <dbReference type="NCBI Taxonomy" id="38313"/>
    <lineage>
        <taxon>Bacteria</taxon>
        <taxon>Pseudomonadati</taxon>
        <taxon>Pseudomonadota</taxon>
        <taxon>Gammaproteobacteria</taxon>
        <taxon>Alteromonadales</taxon>
        <taxon>Shewanellaceae</taxon>
        <taxon>Shewanella</taxon>
    </lineage>
</organism>
<dbReference type="AlphaFoldDB" id="A0A379Z6N2"/>
<dbReference type="InterPro" id="IPR006015">
    <property type="entry name" value="Universal_stress_UspA"/>
</dbReference>
<dbReference type="InterPro" id="IPR006016">
    <property type="entry name" value="UspA"/>
</dbReference>
<evidence type="ECO:0000313" key="4">
    <source>
        <dbReference type="EMBL" id="SUI56341.1"/>
    </source>
</evidence>
<reference evidence="4 5" key="1">
    <citation type="submission" date="2018-06" db="EMBL/GenBank/DDBJ databases">
        <authorList>
            <consortium name="Pathogen Informatics"/>
            <person name="Doyle S."/>
        </authorList>
    </citation>
    <scope>NUCLEOTIDE SEQUENCE [LARGE SCALE GENOMIC DNA]</scope>
    <source>
        <strain evidence="4 5">NCTC10738</strain>
    </source>
</reference>
<dbReference type="Gene3D" id="3.40.50.620">
    <property type="entry name" value="HUPs"/>
    <property type="match status" value="1"/>
</dbReference>
<name>A0A379Z6N2_9GAMM</name>
<dbReference type="PANTHER" id="PTHR46268:SF22">
    <property type="entry name" value="SENSOR PROTEIN KDPD-RELATED"/>
    <property type="match status" value="1"/>
</dbReference>
<dbReference type="EMBL" id="UGYO01000001">
    <property type="protein sequence ID" value="SUI56341.1"/>
    <property type="molecule type" value="Genomic_DNA"/>
</dbReference>
<protein>
    <recommendedName>
        <fullName evidence="2">Universal stress protein</fullName>
    </recommendedName>
</protein>
<keyword evidence="5" id="KW-1185">Reference proteome</keyword>
<dbReference type="Pfam" id="PF00582">
    <property type="entry name" value="Usp"/>
    <property type="match status" value="1"/>
</dbReference>
<accession>A0A379Z6N2</accession>
<comment type="similarity">
    <text evidence="1 2">Belongs to the universal stress protein A family.</text>
</comment>
<dbReference type="InterPro" id="IPR014729">
    <property type="entry name" value="Rossmann-like_a/b/a_fold"/>
</dbReference>
<evidence type="ECO:0000259" key="3">
    <source>
        <dbReference type="Pfam" id="PF00582"/>
    </source>
</evidence>
<sequence>MRTRQILCPVDFSEESEHALEYAIELAALYKVKLRLLHVISKAYGEDITTLPHHEENFGIVAVTQAQLQQHMQAYASEKIHALLQQLHPEQQLEVLIRRGSAAGQILEEAESANVGMIVVGCHQRTALAHWLLPSVTEEIINKAKCPVMVVK</sequence>
<proteinExistence type="inferred from homology"/>
<evidence type="ECO:0000256" key="2">
    <source>
        <dbReference type="PIRNR" id="PIRNR006276"/>
    </source>
</evidence>
<dbReference type="PIRSF" id="PIRSF006276">
    <property type="entry name" value="UspA"/>
    <property type="match status" value="1"/>
</dbReference>
<keyword evidence="2" id="KW-0963">Cytoplasm</keyword>